<keyword evidence="8" id="KW-1185">Reference proteome</keyword>
<dbReference type="Gene3D" id="1.20.1250.20">
    <property type="entry name" value="MFS general substrate transporter like domains"/>
    <property type="match status" value="1"/>
</dbReference>
<keyword evidence="5" id="KW-0472">Membrane</keyword>
<evidence type="ECO:0000256" key="1">
    <source>
        <dbReference type="ARBA" id="ARBA00004651"/>
    </source>
</evidence>
<keyword evidence="2" id="KW-0813">Transport</keyword>
<dbReference type="OrthoDB" id="65739at2"/>
<keyword evidence="4" id="KW-1133">Transmembrane helix</keyword>
<evidence type="ECO:0000313" key="8">
    <source>
        <dbReference type="Proteomes" id="UP000317036"/>
    </source>
</evidence>
<proteinExistence type="predicted"/>
<reference evidence="7 8" key="1">
    <citation type="submission" date="2019-07" db="EMBL/GenBank/DDBJ databases">
        <authorList>
            <person name="Kim J."/>
        </authorList>
    </citation>
    <scope>NUCLEOTIDE SEQUENCE [LARGE SCALE GENOMIC DNA]</scope>
    <source>
        <strain evidence="7 8">JC52</strain>
    </source>
</reference>
<dbReference type="SUPFAM" id="SSF103473">
    <property type="entry name" value="MFS general substrate transporter"/>
    <property type="match status" value="1"/>
</dbReference>
<dbReference type="InterPro" id="IPR020846">
    <property type="entry name" value="MFS_dom"/>
</dbReference>
<dbReference type="GO" id="GO:0005886">
    <property type="term" value="C:plasma membrane"/>
    <property type="evidence" value="ECO:0007669"/>
    <property type="project" value="UniProtKB-SubCell"/>
</dbReference>
<dbReference type="Proteomes" id="UP000317036">
    <property type="component" value="Unassembled WGS sequence"/>
</dbReference>
<dbReference type="EMBL" id="VNJI01000016">
    <property type="protein sequence ID" value="TVY09181.1"/>
    <property type="molecule type" value="Genomic_DNA"/>
</dbReference>
<evidence type="ECO:0000256" key="3">
    <source>
        <dbReference type="ARBA" id="ARBA00022692"/>
    </source>
</evidence>
<protein>
    <submittedName>
        <fullName evidence="7">Multidrug efflux MFS transporter</fullName>
    </submittedName>
</protein>
<comment type="subcellular location">
    <subcellularLocation>
        <location evidence="1">Cell membrane</location>
        <topology evidence="1">Multi-pass membrane protein</topology>
    </subcellularLocation>
</comment>
<evidence type="ECO:0000259" key="6">
    <source>
        <dbReference type="PROSITE" id="PS50850"/>
    </source>
</evidence>
<dbReference type="RefSeq" id="WP_144847895.1">
    <property type="nucleotide sequence ID" value="NZ_VNJI01000016.1"/>
</dbReference>
<feature type="domain" description="Major facilitator superfamily (MFS) profile" evidence="6">
    <location>
        <begin position="1"/>
        <end position="60"/>
    </location>
</feature>
<name>A0A559KAM1_9BACL</name>
<sequence length="60" mass="6762">MILPFLSVFVQELGVRDIQEAAVWSAMIFGSNHLMVTLTSSFWGRLSDTYGQKVMLIRGI</sequence>
<evidence type="ECO:0000256" key="5">
    <source>
        <dbReference type="ARBA" id="ARBA00023136"/>
    </source>
</evidence>
<dbReference type="GO" id="GO:0022857">
    <property type="term" value="F:transmembrane transporter activity"/>
    <property type="evidence" value="ECO:0007669"/>
    <property type="project" value="InterPro"/>
</dbReference>
<dbReference type="InterPro" id="IPR036259">
    <property type="entry name" value="MFS_trans_sf"/>
</dbReference>
<dbReference type="AlphaFoldDB" id="A0A559KAM1"/>
<evidence type="ECO:0000256" key="4">
    <source>
        <dbReference type="ARBA" id="ARBA00022989"/>
    </source>
</evidence>
<accession>A0A559KAM1</accession>
<dbReference type="PROSITE" id="PS50850">
    <property type="entry name" value="MFS"/>
    <property type="match status" value="1"/>
</dbReference>
<evidence type="ECO:0000313" key="7">
    <source>
        <dbReference type="EMBL" id="TVY09181.1"/>
    </source>
</evidence>
<organism evidence="7 8">
    <name type="scientific">Paenibacillus cremeus</name>
    <dbReference type="NCBI Taxonomy" id="2163881"/>
    <lineage>
        <taxon>Bacteria</taxon>
        <taxon>Bacillati</taxon>
        <taxon>Bacillota</taxon>
        <taxon>Bacilli</taxon>
        <taxon>Bacillales</taxon>
        <taxon>Paenibacillaceae</taxon>
        <taxon>Paenibacillus</taxon>
    </lineage>
</organism>
<gene>
    <name evidence="7" type="ORF">FPZ49_14660</name>
</gene>
<keyword evidence="3" id="KW-0812">Transmembrane</keyword>
<comment type="caution">
    <text evidence="7">The sequence shown here is derived from an EMBL/GenBank/DDBJ whole genome shotgun (WGS) entry which is preliminary data.</text>
</comment>
<evidence type="ECO:0000256" key="2">
    <source>
        <dbReference type="ARBA" id="ARBA00022448"/>
    </source>
</evidence>